<evidence type="ECO:0000256" key="5">
    <source>
        <dbReference type="ARBA" id="ARBA00022592"/>
    </source>
</evidence>
<dbReference type="PROSITE" id="PS50928">
    <property type="entry name" value="ABC_TM1"/>
    <property type="match status" value="1"/>
</dbReference>
<evidence type="ECO:0000256" key="10">
    <source>
        <dbReference type="RuleBase" id="RU363054"/>
    </source>
</evidence>
<dbReference type="PANTHER" id="PTHR30425:SF1">
    <property type="entry name" value="PHOSPHATE TRANSPORT SYSTEM PERMEASE PROTEIN PSTC"/>
    <property type="match status" value="1"/>
</dbReference>
<evidence type="ECO:0000256" key="7">
    <source>
        <dbReference type="ARBA" id="ARBA00022989"/>
    </source>
</evidence>
<feature type="transmembrane region" description="Helical" evidence="9">
    <location>
        <begin position="193"/>
        <end position="218"/>
    </location>
</feature>
<dbReference type="InterPro" id="IPR000515">
    <property type="entry name" value="MetI-like"/>
</dbReference>
<evidence type="ECO:0000313" key="12">
    <source>
        <dbReference type="EMBL" id="GAA6170122.1"/>
    </source>
</evidence>
<accession>A0ABQ0AEP1</accession>
<organism evidence="12 13">
    <name type="scientific">Sessilibacter corallicola</name>
    <dbReference type="NCBI Taxonomy" id="2904075"/>
    <lineage>
        <taxon>Bacteria</taxon>
        <taxon>Pseudomonadati</taxon>
        <taxon>Pseudomonadota</taxon>
        <taxon>Gammaproteobacteria</taxon>
        <taxon>Cellvibrionales</taxon>
        <taxon>Cellvibrionaceae</taxon>
        <taxon>Sessilibacter</taxon>
    </lineage>
</organism>
<dbReference type="Pfam" id="PF00528">
    <property type="entry name" value="BPD_transp_1"/>
    <property type="match status" value="1"/>
</dbReference>
<evidence type="ECO:0000313" key="13">
    <source>
        <dbReference type="Proteomes" id="UP001465153"/>
    </source>
</evidence>
<feature type="transmembrane region" description="Helical" evidence="9">
    <location>
        <begin position="16"/>
        <end position="41"/>
    </location>
</feature>
<dbReference type="NCBIfam" id="TIGR02138">
    <property type="entry name" value="phosphate_pstC"/>
    <property type="match status" value="1"/>
</dbReference>
<feature type="transmembrane region" description="Helical" evidence="9">
    <location>
        <begin position="74"/>
        <end position="100"/>
    </location>
</feature>
<dbReference type="PANTHER" id="PTHR30425">
    <property type="entry name" value="PHOSPHATE TRANSPORT SYSTEM PERMEASE PROTEIN PST"/>
    <property type="match status" value="1"/>
</dbReference>
<proteinExistence type="inferred from homology"/>
<dbReference type="InterPro" id="IPR011864">
    <property type="entry name" value="Phosphate_PstC"/>
</dbReference>
<feature type="domain" description="ABC transmembrane type-1" evidence="11">
    <location>
        <begin position="75"/>
        <end position="282"/>
    </location>
</feature>
<evidence type="ECO:0000256" key="2">
    <source>
        <dbReference type="ARBA" id="ARBA00007069"/>
    </source>
</evidence>
<keyword evidence="4" id="KW-1003">Cell membrane</keyword>
<keyword evidence="10" id="KW-0997">Cell inner membrane</keyword>
<comment type="subcellular location">
    <subcellularLocation>
        <location evidence="10">Cell inner membrane</location>
        <topology evidence="10">Multi-pass membrane protein</topology>
    </subcellularLocation>
    <subcellularLocation>
        <location evidence="1 9">Cell membrane</location>
        <topology evidence="1 9">Multi-pass membrane protein</topology>
    </subcellularLocation>
</comment>
<feature type="transmembrane region" description="Helical" evidence="9">
    <location>
        <begin position="150"/>
        <end position="172"/>
    </location>
</feature>
<evidence type="ECO:0000256" key="4">
    <source>
        <dbReference type="ARBA" id="ARBA00022475"/>
    </source>
</evidence>
<dbReference type="Gene3D" id="1.10.3720.10">
    <property type="entry name" value="MetI-like"/>
    <property type="match status" value="1"/>
</dbReference>
<comment type="caution">
    <text evidence="12">The sequence shown here is derived from an EMBL/GenBank/DDBJ whole genome shotgun (WGS) entry which is preliminary data.</text>
</comment>
<dbReference type="InterPro" id="IPR051124">
    <property type="entry name" value="Phosphate_Transport_Permease"/>
</dbReference>
<comment type="similarity">
    <text evidence="2 10">Belongs to the binding-protein-dependent transport system permease family. CysTW subfamily.</text>
</comment>
<evidence type="ECO:0000256" key="1">
    <source>
        <dbReference type="ARBA" id="ARBA00004651"/>
    </source>
</evidence>
<keyword evidence="6 9" id="KW-0812">Transmembrane</keyword>
<keyword evidence="8 9" id="KW-0472">Membrane</keyword>
<keyword evidence="13" id="KW-1185">Reference proteome</keyword>
<keyword evidence="7 9" id="KW-1133">Transmembrane helix</keyword>
<evidence type="ECO:0000256" key="6">
    <source>
        <dbReference type="ARBA" id="ARBA00022692"/>
    </source>
</evidence>
<evidence type="ECO:0000256" key="8">
    <source>
        <dbReference type="ARBA" id="ARBA00023136"/>
    </source>
</evidence>
<dbReference type="EMBL" id="BAABWN010000019">
    <property type="protein sequence ID" value="GAA6170122.1"/>
    <property type="molecule type" value="Genomic_DNA"/>
</dbReference>
<sequence length="295" mass="31242">MLSKASYTQLGSKLDVVVSVVLSVLSFLCAALLCLILWFLISESWTLIASGQWQRFFLDEGWYPLEGLYAMTPMIVASLALTLGAVLIALPIGLACAIYLEFYARGLPKKVFRSLLNLLAGIPSVVFGLWGLTELVPLIAAIKAPGTSVLAGAIVLSLMILPTVALTSAAALSGVNRNTLAGAHALGFTQKTMIIAVAIPSARSGIISGVLLSTARAIGETMVVLMVAGNVVQMPDSLFAPVRALTSNIALEMAYALGDHRASLYASGLLLTLIVWLLAYLASYLNEKSRVFARV</sequence>
<dbReference type="Proteomes" id="UP001465153">
    <property type="component" value="Unassembled WGS sequence"/>
</dbReference>
<evidence type="ECO:0000256" key="3">
    <source>
        <dbReference type="ARBA" id="ARBA00022448"/>
    </source>
</evidence>
<name>A0ABQ0AEP1_9GAMM</name>
<keyword evidence="5 10" id="KW-0592">Phosphate transport</keyword>
<gene>
    <name evidence="12" type="primary">pstC_2</name>
    <name evidence="12" type="ORF">NBRC116591_39350</name>
</gene>
<keyword evidence="3 9" id="KW-0813">Transport</keyword>
<dbReference type="RefSeq" id="WP_353304462.1">
    <property type="nucleotide sequence ID" value="NZ_BAABWN010000019.1"/>
</dbReference>
<feature type="transmembrane region" description="Helical" evidence="9">
    <location>
        <begin position="112"/>
        <end position="130"/>
    </location>
</feature>
<evidence type="ECO:0000259" key="11">
    <source>
        <dbReference type="PROSITE" id="PS50928"/>
    </source>
</evidence>
<dbReference type="InterPro" id="IPR035906">
    <property type="entry name" value="MetI-like_sf"/>
</dbReference>
<comment type="function">
    <text evidence="10">Part of the binding-protein-dependent transport system for phosphate; probably responsible for the translocation of the substrate across the membrane.</text>
</comment>
<evidence type="ECO:0000256" key="9">
    <source>
        <dbReference type="RuleBase" id="RU363032"/>
    </source>
</evidence>
<feature type="transmembrane region" description="Helical" evidence="9">
    <location>
        <begin position="264"/>
        <end position="285"/>
    </location>
</feature>
<reference evidence="12 13" key="1">
    <citation type="submission" date="2024-04" db="EMBL/GenBank/DDBJ databases">
        <title>Draft genome sequence of Sessilibacter corallicola NBRC 116591.</title>
        <authorList>
            <person name="Miyakawa T."/>
            <person name="Kusuya Y."/>
            <person name="Miura T."/>
        </authorList>
    </citation>
    <scope>NUCLEOTIDE SEQUENCE [LARGE SCALE GENOMIC DNA]</scope>
    <source>
        <strain evidence="12 13">KU-00831-HH</strain>
    </source>
</reference>
<protein>
    <recommendedName>
        <fullName evidence="10">Phosphate transport system permease protein</fullName>
    </recommendedName>
</protein>
<dbReference type="SUPFAM" id="SSF161098">
    <property type="entry name" value="MetI-like"/>
    <property type="match status" value="1"/>
</dbReference>
<dbReference type="CDD" id="cd06261">
    <property type="entry name" value="TM_PBP2"/>
    <property type="match status" value="1"/>
</dbReference>